<dbReference type="PANTHER" id="PTHR30188:SF13">
    <property type="entry name" value="CONSERVED HYPOTHETICAL INTEGRAL MEMBRANE PROTEIN YRBE3B"/>
    <property type="match status" value="1"/>
</dbReference>
<comment type="caution">
    <text evidence="2">The sequence shown here is derived from an EMBL/GenBank/DDBJ whole genome shotgun (WGS) entry which is preliminary data.</text>
</comment>
<protein>
    <submittedName>
        <fullName evidence="2">ABC transporter permease</fullName>
    </submittedName>
</protein>
<proteinExistence type="predicted"/>
<keyword evidence="3" id="KW-1185">Reference proteome</keyword>
<feature type="transmembrane region" description="Helical" evidence="1">
    <location>
        <begin position="166"/>
        <end position="196"/>
    </location>
</feature>
<dbReference type="AlphaFoldDB" id="A0A1X1T9Q6"/>
<keyword evidence="1" id="KW-1133">Transmembrane helix</keyword>
<gene>
    <name evidence="2" type="ORF">AWC02_17825</name>
</gene>
<dbReference type="Proteomes" id="UP000193465">
    <property type="component" value="Unassembled WGS sequence"/>
</dbReference>
<dbReference type="EMBL" id="LQOT01000069">
    <property type="protein sequence ID" value="ORV41270.1"/>
    <property type="molecule type" value="Genomic_DNA"/>
</dbReference>
<keyword evidence="1" id="KW-0812">Transmembrane</keyword>
<evidence type="ECO:0000256" key="1">
    <source>
        <dbReference type="SAM" id="Phobius"/>
    </source>
</evidence>
<dbReference type="InterPro" id="IPR030802">
    <property type="entry name" value="Permease_MalE"/>
</dbReference>
<accession>A0A1X1T9Q6</accession>
<dbReference type="STRING" id="188915.AWC02_17825"/>
<evidence type="ECO:0000313" key="2">
    <source>
        <dbReference type="EMBL" id="ORV41270.1"/>
    </source>
</evidence>
<feature type="transmembrane region" description="Helical" evidence="1">
    <location>
        <begin position="216"/>
        <end position="237"/>
    </location>
</feature>
<dbReference type="GO" id="GO:0043190">
    <property type="term" value="C:ATP-binding cassette (ABC) transporter complex"/>
    <property type="evidence" value="ECO:0007669"/>
    <property type="project" value="InterPro"/>
</dbReference>
<sequence>MAATTFLPPGARPVLAAANVPVDQAARIGHMVVFFFRTLAGIPLVLRRYPREFFRLLSDVTWGNGSIVVGGGTAGVVLLNGAAGGAVVAIEGYNALNLLGLGPATGLITALATVREIAPMMAALSFAIQAGCRFTAQLGAMRISEEIDALESLAIRPIPYLVTTRVLASALAVVPLFVVCLCLNFLVCQFVIFMVSGQASGTYLHYFGLMLAARDMVFAVIKVAIFVAIMSTLQCYYGFYAAGGPRGVGIAAGRAMRASITIMVCVNMLLTMAFWGIDAGGRLGG</sequence>
<dbReference type="PANTHER" id="PTHR30188">
    <property type="entry name" value="ABC TRANSPORTER PERMEASE PROTEIN-RELATED"/>
    <property type="match status" value="1"/>
</dbReference>
<organism evidence="2 3">
    <name type="scientific">Mycolicibacter engbaekii</name>
    <dbReference type="NCBI Taxonomy" id="188915"/>
    <lineage>
        <taxon>Bacteria</taxon>
        <taxon>Bacillati</taxon>
        <taxon>Actinomycetota</taxon>
        <taxon>Actinomycetes</taxon>
        <taxon>Mycobacteriales</taxon>
        <taxon>Mycobacteriaceae</taxon>
        <taxon>Mycolicibacter</taxon>
    </lineage>
</organism>
<feature type="transmembrane region" description="Helical" evidence="1">
    <location>
        <begin position="26"/>
        <end position="46"/>
    </location>
</feature>
<dbReference type="Pfam" id="PF02405">
    <property type="entry name" value="MlaE"/>
    <property type="match status" value="1"/>
</dbReference>
<dbReference type="RefSeq" id="WP_085130037.1">
    <property type="nucleotide sequence ID" value="NZ_LQOT01000069.1"/>
</dbReference>
<evidence type="ECO:0000313" key="3">
    <source>
        <dbReference type="Proteomes" id="UP000193465"/>
    </source>
</evidence>
<name>A0A1X1T9Q6_9MYCO</name>
<feature type="transmembrane region" description="Helical" evidence="1">
    <location>
        <begin position="258"/>
        <end position="277"/>
    </location>
</feature>
<feature type="transmembrane region" description="Helical" evidence="1">
    <location>
        <begin position="67"/>
        <end position="90"/>
    </location>
</feature>
<keyword evidence="1" id="KW-0472">Membrane</keyword>
<reference evidence="2 3" key="1">
    <citation type="submission" date="2016-01" db="EMBL/GenBank/DDBJ databases">
        <title>The new phylogeny of the genus Mycobacterium.</title>
        <authorList>
            <person name="Tarcisio F."/>
            <person name="Conor M."/>
            <person name="Antonella G."/>
            <person name="Elisabetta G."/>
            <person name="Giulia F.S."/>
            <person name="Sara T."/>
            <person name="Anna F."/>
            <person name="Clotilde B."/>
            <person name="Roberto B."/>
            <person name="Veronica D.S."/>
            <person name="Fabio R."/>
            <person name="Monica P."/>
            <person name="Olivier J."/>
            <person name="Enrico T."/>
            <person name="Nicola S."/>
        </authorList>
    </citation>
    <scope>NUCLEOTIDE SEQUENCE [LARGE SCALE GENOMIC DNA]</scope>
    <source>
        <strain evidence="2 3">ATCC 27353</strain>
    </source>
</reference>
<dbReference type="GO" id="GO:0005548">
    <property type="term" value="F:phospholipid transporter activity"/>
    <property type="evidence" value="ECO:0007669"/>
    <property type="project" value="TreeGrafter"/>
</dbReference>